<dbReference type="SUPFAM" id="SSF49478">
    <property type="entry name" value="Cna protein B-type domain"/>
    <property type="match status" value="1"/>
</dbReference>
<proteinExistence type="predicted"/>
<dbReference type="Pfam" id="PF13620">
    <property type="entry name" value="CarboxypepD_reg"/>
    <property type="match status" value="1"/>
</dbReference>
<protein>
    <submittedName>
        <fullName evidence="1">Carboxypeptidase-like regulatory domain-containing protein</fullName>
    </submittedName>
</protein>
<evidence type="ECO:0000313" key="1">
    <source>
        <dbReference type="EMBL" id="WZB89765.1"/>
    </source>
</evidence>
<dbReference type="RefSeq" id="WP_353932659.1">
    <property type="nucleotide sequence ID" value="NZ_CP150886.1"/>
</dbReference>
<dbReference type="Gene3D" id="2.60.40.1120">
    <property type="entry name" value="Carboxypeptidase-like, regulatory domain"/>
    <property type="match status" value="1"/>
</dbReference>
<dbReference type="Proteomes" id="UP001483337">
    <property type="component" value="Chromosome"/>
</dbReference>
<keyword evidence="2" id="KW-1185">Reference proteome</keyword>
<evidence type="ECO:0000313" key="2">
    <source>
        <dbReference type="Proteomes" id="UP001483337"/>
    </source>
</evidence>
<gene>
    <name evidence="1" type="ORF">WJM97_08765</name>
</gene>
<reference evidence="1 2" key="1">
    <citation type="submission" date="2024-04" db="EMBL/GenBank/DDBJ databases">
        <title>Okeanomitos corallinicola gen. &amp; sp. nov. (Nostocales, Cyanobacteria), a new toxic marine heterocyst-forming cyanobacterium from a coral reef.</title>
        <authorList>
            <person name="Li H."/>
            <person name="Li R."/>
            <person name="Kang J."/>
            <person name="Hii K.S."/>
            <person name="Mohamed H.F."/>
            <person name="Xu X."/>
            <person name="Luo Z."/>
        </authorList>
    </citation>
    <scope>NUCLEOTIDE SEQUENCE [LARGE SCALE GENOMIC DNA]</scope>
    <source>
        <strain evidence="1 2">TIOX110</strain>
    </source>
</reference>
<dbReference type="EMBL" id="CP150886">
    <property type="protein sequence ID" value="WZB89765.1"/>
    <property type="molecule type" value="Genomic_DNA"/>
</dbReference>
<accession>A0ABZ2UXY9</accession>
<sequence>MQQHLTNKISICLFATVPIICQILIIPVQADDLNKNNSETTQISDQNTEFIVFPVGLNIGKRPVKSSFLVKGKEDGTDAVDFANWLIPYDAIIEALKLKVTILEDGQLEVKSPGLITKIDPNKIRTDSELGLVLSIADLENLFGVKATFDINEYAIILEVPWENKSSDKFAETENIISLTGLPKVKPENINISAIEQKVTISGSERQDTNYRGELITIGSAFGGSWFLRTTQRDLTDLQTWNIRDAQFFKPKKSTDIIIGSQRNFWQSQGDFWGLTYINRTGFTPPQPFSGGAVDSRQRLQASAIGRTIAGEAEPGTLARLVQGFGDQVIAEILVDSSGIYRFEDIKNNNRFASNNYRVLLYPQGKLTAQPEIQEASFTTVLGQIPAGASALIFSGGMKRESSGNGNFLGDFADFRGGIAGRWGLSESLTVGVGGVYEDSPKALAELFYRPTNVPVQVALFALSGENGNVNTDIRYDPFSNLNLTFNSDRFSQRSQINWRVFPNLTLFALDNSRDATSGGLQVSYNSRGFSTFGRVSFDDKDRIRWNLLQRLNKLELTQRGNEIGTFSELNYKFSDQKLFDSGNAILLRYETNNQNNTNNLLNIGWRYRSEQKALDGNYIWDVELGYGIGSQGEGIIASLGTTILPGLMLRGRYQGVSVNSDQSSFSIDLVSGLNLQRGIKPSDRRSEYFRTQGGLLIQPFFDKNNNGKRDSNEEFYTQDAGLLVIINNRPLRSFSPDIRSDGILIRLAPGTYRLDLDPAGFPPDWQANNTALAVDVIPGSYTPVVIPLILSYTVSGVVTDSQGDALVGARVEAVEKNQGIRRFSVTNGAGVYYLENLPQGNYQLEINGKSAGSLNLDQSSEPFQELNLKE</sequence>
<organism evidence="1 2">
    <name type="scientific">Okeanomitos corallinicola TIOX110</name>
    <dbReference type="NCBI Taxonomy" id="3133117"/>
    <lineage>
        <taxon>Bacteria</taxon>
        <taxon>Bacillati</taxon>
        <taxon>Cyanobacteriota</taxon>
        <taxon>Cyanophyceae</taxon>
        <taxon>Nostocales</taxon>
        <taxon>Aphanizomenonaceae</taxon>
        <taxon>Okeanomitos</taxon>
    </lineage>
</organism>
<name>A0ABZ2UXY9_9CYAN</name>